<dbReference type="Proteomes" id="UP000439903">
    <property type="component" value="Unassembled WGS sequence"/>
</dbReference>
<proteinExistence type="predicted"/>
<evidence type="ECO:0000313" key="2">
    <source>
        <dbReference type="EMBL" id="KAF0387090.1"/>
    </source>
</evidence>
<evidence type="ECO:0000313" key="3">
    <source>
        <dbReference type="Proteomes" id="UP000439903"/>
    </source>
</evidence>
<protein>
    <submittedName>
        <fullName evidence="2">Uncharacterized protein</fullName>
    </submittedName>
</protein>
<dbReference type="EMBL" id="WTPW01002310">
    <property type="protein sequence ID" value="KAF0387090.1"/>
    <property type="molecule type" value="Genomic_DNA"/>
</dbReference>
<accession>A0A8H3X188</accession>
<feature type="region of interest" description="Disordered" evidence="1">
    <location>
        <begin position="23"/>
        <end position="42"/>
    </location>
</feature>
<name>A0A8H3X188_GIGMA</name>
<evidence type="ECO:0000256" key="1">
    <source>
        <dbReference type="SAM" id="MobiDB-lite"/>
    </source>
</evidence>
<sequence length="86" mass="9041">MQLNKRAISFKACSDGSIESLTVKLGTDPPGSEKNESFDRAGTPFKIDVPTPKLPDSYIIGVVVSDIADDPNKAVTIFACALATVG</sequence>
<organism evidence="2 3">
    <name type="scientific">Gigaspora margarita</name>
    <dbReference type="NCBI Taxonomy" id="4874"/>
    <lineage>
        <taxon>Eukaryota</taxon>
        <taxon>Fungi</taxon>
        <taxon>Fungi incertae sedis</taxon>
        <taxon>Mucoromycota</taxon>
        <taxon>Glomeromycotina</taxon>
        <taxon>Glomeromycetes</taxon>
        <taxon>Diversisporales</taxon>
        <taxon>Gigasporaceae</taxon>
        <taxon>Gigaspora</taxon>
    </lineage>
</organism>
<gene>
    <name evidence="2" type="ORF">F8M41_011273</name>
</gene>
<dbReference type="OrthoDB" id="2320539at2759"/>
<reference evidence="2 3" key="1">
    <citation type="journal article" date="2019" name="Environ. Microbiol.">
        <title>At the nexus of three kingdoms: the genome of the mycorrhizal fungus Gigaspora margarita provides insights into plant, endobacterial and fungal interactions.</title>
        <authorList>
            <person name="Venice F."/>
            <person name="Ghignone S."/>
            <person name="Salvioli di Fossalunga A."/>
            <person name="Amselem J."/>
            <person name="Novero M."/>
            <person name="Xianan X."/>
            <person name="Sedzielewska Toro K."/>
            <person name="Morin E."/>
            <person name="Lipzen A."/>
            <person name="Grigoriev I.V."/>
            <person name="Henrissat B."/>
            <person name="Martin F.M."/>
            <person name="Bonfante P."/>
        </authorList>
    </citation>
    <scope>NUCLEOTIDE SEQUENCE [LARGE SCALE GENOMIC DNA]</scope>
    <source>
        <strain evidence="2 3">BEG34</strain>
    </source>
</reference>
<dbReference type="AlphaFoldDB" id="A0A8H3X188"/>
<comment type="caution">
    <text evidence="2">The sequence shown here is derived from an EMBL/GenBank/DDBJ whole genome shotgun (WGS) entry which is preliminary data.</text>
</comment>
<keyword evidence="3" id="KW-1185">Reference proteome</keyword>